<evidence type="ECO:0000256" key="5">
    <source>
        <dbReference type="ARBA" id="ARBA00023136"/>
    </source>
</evidence>
<feature type="transmembrane region" description="Helical" evidence="6">
    <location>
        <begin position="102"/>
        <end position="121"/>
    </location>
</feature>
<dbReference type="GO" id="GO:0022857">
    <property type="term" value="F:transmembrane transporter activity"/>
    <property type="evidence" value="ECO:0007669"/>
    <property type="project" value="InterPro"/>
</dbReference>
<dbReference type="InterPro" id="IPR001898">
    <property type="entry name" value="SLC13A/DASS"/>
</dbReference>
<evidence type="ECO:0000256" key="4">
    <source>
        <dbReference type="ARBA" id="ARBA00022989"/>
    </source>
</evidence>
<comment type="similarity">
    <text evidence="2">Belongs to the SLC13A/DASS transporter (TC 2.A.47) family. DIT1 subfamily.</text>
</comment>
<proteinExistence type="inferred from homology"/>
<feature type="transmembrane region" description="Helical" evidence="6">
    <location>
        <begin position="357"/>
        <end position="380"/>
    </location>
</feature>
<keyword evidence="8" id="KW-1185">Reference proteome</keyword>
<evidence type="ECO:0000256" key="1">
    <source>
        <dbReference type="ARBA" id="ARBA00004141"/>
    </source>
</evidence>
<feature type="transmembrane region" description="Helical" evidence="6">
    <location>
        <begin position="57"/>
        <end position="90"/>
    </location>
</feature>
<dbReference type="AlphaFoldDB" id="A0AAW6RNQ7"/>
<protein>
    <submittedName>
        <fullName evidence="7">DASS family sodium-coupled anion symporter</fullName>
    </submittedName>
</protein>
<evidence type="ECO:0000256" key="3">
    <source>
        <dbReference type="ARBA" id="ARBA00022692"/>
    </source>
</evidence>
<sequence>MAEKTDQKTVRQPAQDPAKDKLGFKLLPAGIALALALLIAFAIPVPQGVTPRAWHLLAMFVGVIAAIICKAMPIGALSMVAITLVAVTGVTADVPENAIKDALSSFANPLIWLIGASIMISRGLLKTGLGARIGYFFIALFGRKTLGIGYSLALSELLLAPVTPSNTARAGGIIHPVMKAIAASYDSDPEKGTQGRMGRYLALVNYHGNPISSAMFITATAPNPLVVDIVAKATNSSIKLSWGTWALAMLLPGLAAMLLMPLALYWLYPPEIRETPNAAAFAKERLAELGPMNRGEKIMLAIFALLLALWAGVPAHIGGPAWAVDATATAFIGLSLLLLTGVLSWEDVLKEKSAWDTITWFAALVMMATFLNKLGLIAWFSHMLEGGISHLGLGWAGAASLLVLAYLYAHYMFASTTAHITAMLGAFYAAGIALGAPPMLFALLLAAASSLMMTLTHYATGSSPVIYGSGYTTLGEWWKAGFAMSVLNLLVFTLIGGVWWKALGYW</sequence>
<feature type="transmembrane region" description="Helical" evidence="6">
    <location>
        <begin position="323"/>
        <end position="345"/>
    </location>
</feature>
<dbReference type="PANTHER" id="PTHR42826">
    <property type="entry name" value="DICARBOXYLATE TRANSPORTER 2.1, CHLOROPLASTIC"/>
    <property type="match status" value="1"/>
</dbReference>
<feature type="transmembrane region" description="Helical" evidence="6">
    <location>
        <begin position="26"/>
        <end position="45"/>
    </location>
</feature>
<feature type="transmembrane region" description="Helical" evidence="6">
    <location>
        <begin position="245"/>
        <end position="268"/>
    </location>
</feature>
<keyword evidence="4 6" id="KW-1133">Transmembrane helix</keyword>
<comment type="subcellular location">
    <subcellularLocation>
        <location evidence="1">Membrane</location>
        <topology evidence="1">Multi-pass membrane protein</topology>
    </subcellularLocation>
</comment>
<name>A0AAW6RNQ7_9BURK</name>
<dbReference type="EMBL" id="JARVII010000008">
    <property type="protein sequence ID" value="MDG9699130.1"/>
    <property type="molecule type" value="Genomic_DNA"/>
</dbReference>
<organism evidence="7 8">
    <name type="scientific">Ottowia cancrivicina</name>
    <dbReference type="NCBI Taxonomy" id="3040346"/>
    <lineage>
        <taxon>Bacteria</taxon>
        <taxon>Pseudomonadati</taxon>
        <taxon>Pseudomonadota</taxon>
        <taxon>Betaproteobacteria</taxon>
        <taxon>Burkholderiales</taxon>
        <taxon>Comamonadaceae</taxon>
        <taxon>Ottowia</taxon>
    </lineage>
</organism>
<feature type="transmembrane region" description="Helical" evidence="6">
    <location>
        <begin position="480"/>
        <end position="500"/>
    </location>
</feature>
<comment type="caution">
    <text evidence="7">The sequence shown here is derived from an EMBL/GenBank/DDBJ whole genome shotgun (WGS) entry which is preliminary data.</text>
</comment>
<reference evidence="7 8" key="1">
    <citation type="submission" date="2023-04" db="EMBL/GenBank/DDBJ databases">
        <title>Ottowia paracancer sp. nov., isolated from human stomach.</title>
        <authorList>
            <person name="Song Y."/>
        </authorList>
    </citation>
    <scope>NUCLEOTIDE SEQUENCE [LARGE SCALE GENOMIC DNA]</scope>
    <source>
        <strain evidence="7 8">10c7w1</strain>
    </source>
</reference>
<evidence type="ECO:0000313" key="7">
    <source>
        <dbReference type="EMBL" id="MDG9699130.1"/>
    </source>
</evidence>
<keyword evidence="3 6" id="KW-0812">Transmembrane</keyword>
<dbReference type="GO" id="GO:0016020">
    <property type="term" value="C:membrane"/>
    <property type="evidence" value="ECO:0007669"/>
    <property type="project" value="UniProtKB-SubCell"/>
</dbReference>
<dbReference type="PIRSF" id="PIRSF002457">
    <property type="entry name" value="DASS"/>
    <property type="match status" value="1"/>
</dbReference>
<dbReference type="Proteomes" id="UP001237156">
    <property type="component" value="Unassembled WGS sequence"/>
</dbReference>
<accession>A0AAW6RNQ7</accession>
<feature type="transmembrane region" description="Helical" evidence="6">
    <location>
        <begin position="298"/>
        <end position="317"/>
    </location>
</feature>
<evidence type="ECO:0000256" key="2">
    <source>
        <dbReference type="ARBA" id="ARBA00007349"/>
    </source>
</evidence>
<dbReference type="InterPro" id="IPR030676">
    <property type="entry name" value="CitT-rel"/>
</dbReference>
<dbReference type="Pfam" id="PF00939">
    <property type="entry name" value="Na_sulph_symp"/>
    <property type="match status" value="1"/>
</dbReference>
<dbReference type="RefSeq" id="WP_279524089.1">
    <property type="nucleotide sequence ID" value="NZ_JARVII010000008.1"/>
</dbReference>
<evidence type="ECO:0000256" key="6">
    <source>
        <dbReference type="SAM" id="Phobius"/>
    </source>
</evidence>
<feature type="transmembrane region" description="Helical" evidence="6">
    <location>
        <begin position="133"/>
        <end position="153"/>
    </location>
</feature>
<evidence type="ECO:0000313" key="8">
    <source>
        <dbReference type="Proteomes" id="UP001237156"/>
    </source>
</evidence>
<keyword evidence="5 6" id="KW-0472">Membrane</keyword>
<dbReference type="NCBIfam" id="TIGR00785">
    <property type="entry name" value="dass"/>
    <property type="match status" value="1"/>
</dbReference>
<feature type="transmembrane region" description="Helical" evidence="6">
    <location>
        <begin position="392"/>
        <end position="409"/>
    </location>
</feature>
<gene>
    <name evidence="7" type="ORF">QB898_05235</name>
</gene>